<dbReference type="EMBL" id="JADFFM010000001">
    <property type="protein sequence ID" value="MBE9667231.1"/>
    <property type="molecule type" value="Genomic_DNA"/>
</dbReference>
<evidence type="ECO:0000256" key="1">
    <source>
        <dbReference type="SAM" id="Phobius"/>
    </source>
</evidence>
<dbReference type="InterPro" id="IPR025238">
    <property type="entry name" value="DUF4184"/>
</dbReference>
<comment type="caution">
    <text evidence="2">The sequence shown here is derived from an EMBL/GenBank/DDBJ whole genome shotgun (WGS) entry which is preliminary data.</text>
</comment>
<keyword evidence="1" id="KW-0812">Transmembrane</keyword>
<gene>
    <name evidence="2" type="ORF">IRJ18_12745</name>
</gene>
<feature type="transmembrane region" description="Helical" evidence="1">
    <location>
        <begin position="155"/>
        <end position="175"/>
    </location>
</feature>
<feature type="transmembrane region" description="Helical" evidence="1">
    <location>
        <begin position="218"/>
        <end position="236"/>
    </location>
</feature>
<keyword evidence="1" id="KW-0472">Membrane</keyword>
<dbReference type="Proteomes" id="UP000632774">
    <property type="component" value="Unassembled WGS sequence"/>
</dbReference>
<keyword evidence="1" id="KW-1133">Transmembrane helix</keyword>
<evidence type="ECO:0000313" key="2">
    <source>
        <dbReference type="EMBL" id="MBE9667231.1"/>
    </source>
</evidence>
<protein>
    <submittedName>
        <fullName evidence="2">DUF4184 family protein</fullName>
    </submittedName>
</protein>
<reference evidence="2 3" key="1">
    <citation type="submission" date="2020-10" db="EMBL/GenBank/DDBJ databases">
        <title>Mucilaginibacter mali sp. nov., isolated from rhizosphere soil of apple orchard.</title>
        <authorList>
            <person name="Lee J.-S."/>
            <person name="Kim H.S."/>
            <person name="Kim J.-S."/>
        </authorList>
    </citation>
    <scope>NUCLEOTIDE SEQUENCE [LARGE SCALE GENOMIC DNA]</scope>
    <source>
        <strain evidence="2 3">KCTC 23157</strain>
    </source>
</reference>
<feature type="transmembrane region" description="Helical" evidence="1">
    <location>
        <begin position="187"/>
        <end position="206"/>
    </location>
</feature>
<dbReference type="RefSeq" id="WP_194106577.1">
    <property type="nucleotide sequence ID" value="NZ_JADFFM010000001.1"/>
</dbReference>
<evidence type="ECO:0000313" key="3">
    <source>
        <dbReference type="Proteomes" id="UP000632774"/>
    </source>
</evidence>
<organism evidence="2 3">
    <name type="scientific">Mucilaginibacter boryungensis</name>
    <dbReference type="NCBI Taxonomy" id="768480"/>
    <lineage>
        <taxon>Bacteria</taxon>
        <taxon>Pseudomonadati</taxon>
        <taxon>Bacteroidota</taxon>
        <taxon>Sphingobacteriia</taxon>
        <taxon>Sphingobacteriales</taxon>
        <taxon>Sphingobacteriaceae</taxon>
        <taxon>Mucilaginibacter</taxon>
    </lineage>
</organism>
<keyword evidence="3" id="KW-1185">Reference proteome</keyword>
<name>A0ABR9XIY0_9SPHI</name>
<feature type="transmembrane region" description="Helical" evidence="1">
    <location>
        <begin position="47"/>
        <end position="70"/>
    </location>
</feature>
<dbReference type="Pfam" id="PF13803">
    <property type="entry name" value="DUF4184"/>
    <property type="match status" value="1"/>
</dbReference>
<proteinExistence type="predicted"/>
<accession>A0ABR9XIY0</accession>
<sequence length="248" mass="28045">MPFTFAHPAIVLPFGRMIKNKLSLVGLVIGSLVPDFEYFLRLKVKSIYSHTVTGLFWFDLPLGLTIVLLYQYTIKNELIAHFHKTLKTRFIPFAGQHNNYTLKYIVILCISVFIGAATHLLWDNFTHPTGYFVSRLPILSHSVDIIGYKFYNYNIVQHCSTIIGLVIILIIIIKLPKVSLVNTTPIISYWLNIILIAFIILIIRYFSGLSLNAYGDWIVSGISGFLSGLIIVSIFSSKHSPSQSVHQA</sequence>
<feature type="transmembrane region" description="Helical" evidence="1">
    <location>
        <begin position="104"/>
        <end position="122"/>
    </location>
</feature>